<keyword evidence="12 18" id="KW-0548">Nucleotidyltransferase</keyword>
<evidence type="ECO:0000256" key="5">
    <source>
        <dbReference type="ARBA" id="ARBA00010185"/>
    </source>
</evidence>
<dbReference type="Proteomes" id="UP000664414">
    <property type="component" value="Unassembled WGS sequence"/>
</dbReference>
<dbReference type="PANTHER" id="PTHR46382">
    <property type="entry name" value="PHOSPHATIDATE CYTIDYLYLTRANSFERASE"/>
    <property type="match status" value="1"/>
</dbReference>
<evidence type="ECO:0000256" key="9">
    <source>
        <dbReference type="ARBA" id="ARBA00022516"/>
    </source>
</evidence>
<evidence type="ECO:0000256" key="16">
    <source>
        <dbReference type="ARBA" id="ARBA00023209"/>
    </source>
</evidence>
<dbReference type="EC" id="2.7.7.41" evidence="6 18"/>
<feature type="transmembrane region" description="Helical" evidence="19">
    <location>
        <begin position="141"/>
        <end position="159"/>
    </location>
</feature>
<comment type="pathway">
    <text evidence="3 18">Phospholipid metabolism; CDP-diacylglycerol biosynthesis; CDP-diacylglycerol from sn-glycerol 3-phosphate: step 3/3.</text>
</comment>
<keyword evidence="8" id="KW-1003">Cell membrane</keyword>
<evidence type="ECO:0000256" key="6">
    <source>
        <dbReference type="ARBA" id="ARBA00012487"/>
    </source>
</evidence>
<feature type="transmembrane region" description="Helical" evidence="19">
    <location>
        <begin position="47"/>
        <end position="67"/>
    </location>
</feature>
<dbReference type="AlphaFoldDB" id="A0A8J7PJQ2"/>
<reference evidence="20" key="1">
    <citation type="submission" date="2021-02" db="EMBL/GenBank/DDBJ databases">
        <title>Thiocyanate and organic carbon inputs drive convergent selection for specific autotrophic Afipia and Thiobacillus strains within complex microbiomes.</title>
        <authorList>
            <person name="Huddy R.J."/>
            <person name="Sachdeva R."/>
            <person name="Kadzinga F."/>
            <person name="Kantor R.S."/>
            <person name="Harrison S.T.L."/>
            <person name="Banfield J.F."/>
        </authorList>
    </citation>
    <scope>NUCLEOTIDE SEQUENCE</scope>
    <source>
        <strain evidence="20">SCN18_10_11_15_R4_P_38_20</strain>
    </source>
</reference>
<feature type="transmembrane region" description="Helical" evidence="19">
    <location>
        <begin position="103"/>
        <end position="121"/>
    </location>
</feature>
<accession>A0A8J7PJQ2</accession>
<proteinExistence type="inferred from homology"/>
<keyword evidence="13 19" id="KW-1133">Transmembrane helix</keyword>
<evidence type="ECO:0000256" key="12">
    <source>
        <dbReference type="ARBA" id="ARBA00022695"/>
    </source>
</evidence>
<dbReference type="Pfam" id="PF01148">
    <property type="entry name" value="CTP_transf_1"/>
    <property type="match status" value="1"/>
</dbReference>
<keyword evidence="10 18" id="KW-0808">Transferase</keyword>
<evidence type="ECO:0000256" key="3">
    <source>
        <dbReference type="ARBA" id="ARBA00005119"/>
    </source>
</evidence>
<dbReference type="PANTHER" id="PTHR46382:SF1">
    <property type="entry name" value="PHOSPHATIDATE CYTIDYLYLTRANSFERASE"/>
    <property type="match status" value="1"/>
</dbReference>
<evidence type="ECO:0000256" key="17">
    <source>
        <dbReference type="ARBA" id="ARBA00023264"/>
    </source>
</evidence>
<organism evidence="20 21">
    <name type="scientific">Candidatus Paracaedimonas acanthamoebae</name>
    <dbReference type="NCBI Taxonomy" id="244581"/>
    <lineage>
        <taxon>Bacteria</taxon>
        <taxon>Pseudomonadati</taxon>
        <taxon>Pseudomonadota</taxon>
        <taxon>Alphaproteobacteria</taxon>
        <taxon>Holosporales</taxon>
        <taxon>Caedimonadaceae</taxon>
        <taxon>Candidatus Paracaedimonas</taxon>
    </lineage>
</organism>
<keyword evidence="16" id="KW-0594">Phospholipid biosynthesis</keyword>
<comment type="subcellular location">
    <subcellularLocation>
        <location evidence="2">Cell membrane</location>
        <topology evidence="2">Multi-pass membrane protein</topology>
    </subcellularLocation>
</comment>
<keyword evidence="17" id="KW-1208">Phospholipid metabolism</keyword>
<evidence type="ECO:0000256" key="14">
    <source>
        <dbReference type="ARBA" id="ARBA00023098"/>
    </source>
</evidence>
<dbReference type="GO" id="GO:0005886">
    <property type="term" value="C:plasma membrane"/>
    <property type="evidence" value="ECO:0007669"/>
    <property type="project" value="UniProtKB-SubCell"/>
</dbReference>
<sequence>MLSQNTNNANVASEKSLLKSNFVQRTLTTLILGSLSIFTLLQGYPYGHFYIGIFILGAFIEWGRLIFSARSRWLSRLTWFVPGFLFILFSSIGLSSLLYENAYVFVGMLLLVWSTDIGAYLCGRWLKGPKLAPSISPNKTWSGAIGGVVMCLSVAVIFAQFNSTYLQTLSWFLKHALLISIVSQMGDLFESWVKRKLGVKDSGSIIPGHGGILDRLDSVLTIGFGYFWIRLLW</sequence>
<name>A0A8J7PJQ2_9PROT</name>
<evidence type="ECO:0000256" key="2">
    <source>
        <dbReference type="ARBA" id="ARBA00004651"/>
    </source>
</evidence>
<evidence type="ECO:0000256" key="8">
    <source>
        <dbReference type="ARBA" id="ARBA00022475"/>
    </source>
</evidence>
<evidence type="ECO:0000256" key="18">
    <source>
        <dbReference type="RuleBase" id="RU003938"/>
    </source>
</evidence>
<keyword evidence="14" id="KW-0443">Lipid metabolism</keyword>
<evidence type="ECO:0000256" key="15">
    <source>
        <dbReference type="ARBA" id="ARBA00023136"/>
    </source>
</evidence>
<feature type="transmembrane region" description="Helical" evidence="19">
    <location>
        <begin position="22"/>
        <end position="41"/>
    </location>
</feature>
<dbReference type="PROSITE" id="PS01315">
    <property type="entry name" value="CDS"/>
    <property type="match status" value="1"/>
</dbReference>
<comment type="pathway">
    <text evidence="4">Lipid metabolism.</text>
</comment>
<comment type="similarity">
    <text evidence="5 18">Belongs to the CDS family.</text>
</comment>
<dbReference type="UniPathway" id="UPA00557">
    <property type="reaction ID" value="UER00614"/>
</dbReference>
<comment type="caution">
    <text evidence="20">The sequence shown here is derived from an EMBL/GenBank/DDBJ whole genome shotgun (WGS) entry which is preliminary data.</text>
</comment>
<dbReference type="EMBL" id="JAFKGL010000015">
    <property type="protein sequence ID" value="MBN9413012.1"/>
    <property type="molecule type" value="Genomic_DNA"/>
</dbReference>
<keyword evidence="9" id="KW-0444">Lipid biosynthesis</keyword>
<evidence type="ECO:0000256" key="13">
    <source>
        <dbReference type="ARBA" id="ARBA00022989"/>
    </source>
</evidence>
<evidence type="ECO:0000313" key="21">
    <source>
        <dbReference type="Proteomes" id="UP000664414"/>
    </source>
</evidence>
<keyword evidence="11 18" id="KW-0812">Transmembrane</keyword>
<keyword evidence="15 19" id="KW-0472">Membrane</keyword>
<evidence type="ECO:0000256" key="4">
    <source>
        <dbReference type="ARBA" id="ARBA00005189"/>
    </source>
</evidence>
<evidence type="ECO:0000313" key="20">
    <source>
        <dbReference type="EMBL" id="MBN9413012.1"/>
    </source>
</evidence>
<evidence type="ECO:0000256" key="7">
    <source>
        <dbReference type="ARBA" id="ARBA00019373"/>
    </source>
</evidence>
<feature type="transmembrane region" description="Helical" evidence="19">
    <location>
        <begin position="79"/>
        <end position="97"/>
    </location>
</feature>
<protein>
    <recommendedName>
        <fullName evidence="7 18">Phosphatidate cytidylyltransferase</fullName>
        <ecNumber evidence="6 18">2.7.7.41</ecNumber>
    </recommendedName>
</protein>
<dbReference type="GO" id="GO:0004605">
    <property type="term" value="F:phosphatidate cytidylyltransferase activity"/>
    <property type="evidence" value="ECO:0007669"/>
    <property type="project" value="UniProtKB-EC"/>
</dbReference>
<comment type="catalytic activity">
    <reaction evidence="1 18">
        <text>a 1,2-diacyl-sn-glycero-3-phosphate + CTP + H(+) = a CDP-1,2-diacyl-sn-glycerol + diphosphate</text>
        <dbReference type="Rhea" id="RHEA:16229"/>
        <dbReference type="ChEBI" id="CHEBI:15378"/>
        <dbReference type="ChEBI" id="CHEBI:33019"/>
        <dbReference type="ChEBI" id="CHEBI:37563"/>
        <dbReference type="ChEBI" id="CHEBI:58332"/>
        <dbReference type="ChEBI" id="CHEBI:58608"/>
        <dbReference type="EC" id="2.7.7.41"/>
    </reaction>
</comment>
<evidence type="ECO:0000256" key="11">
    <source>
        <dbReference type="ARBA" id="ARBA00022692"/>
    </source>
</evidence>
<dbReference type="GO" id="GO:0016024">
    <property type="term" value="P:CDP-diacylglycerol biosynthetic process"/>
    <property type="evidence" value="ECO:0007669"/>
    <property type="project" value="UniProtKB-UniPathway"/>
</dbReference>
<dbReference type="InterPro" id="IPR000374">
    <property type="entry name" value="PC_trans"/>
</dbReference>
<evidence type="ECO:0000256" key="10">
    <source>
        <dbReference type="ARBA" id="ARBA00022679"/>
    </source>
</evidence>
<evidence type="ECO:0000256" key="19">
    <source>
        <dbReference type="SAM" id="Phobius"/>
    </source>
</evidence>
<evidence type="ECO:0000256" key="1">
    <source>
        <dbReference type="ARBA" id="ARBA00001698"/>
    </source>
</evidence>
<gene>
    <name evidence="20" type="ORF">J0H12_03715</name>
</gene>